<dbReference type="InterPro" id="IPR003593">
    <property type="entry name" value="AAA+_ATPase"/>
</dbReference>
<dbReference type="GO" id="GO:0016887">
    <property type="term" value="F:ATP hydrolysis activity"/>
    <property type="evidence" value="ECO:0007669"/>
    <property type="project" value="InterPro"/>
</dbReference>
<dbReference type="GO" id="GO:0015808">
    <property type="term" value="P:L-alanine transport"/>
    <property type="evidence" value="ECO:0007669"/>
    <property type="project" value="TreeGrafter"/>
</dbReference>
<dbReference type="InterPro" id="IPR003439">
    <property type="entry name" value="ABC_transporter-like_ATP-bd"/>
</dbReference>
<accession>A0A0F9B9F3</accession>
<dbReference type="GO" id="GO:0005886">
    <property type="term" value="C:plasma membrane"/>
    <property type="evidence" value="ECO:0007669"/>
    <property type="project" value="TreeGrafter"/>
</dbReference>
<keyword evidence="3" id="KW-0067">ATP-binding</keyword>
<dbReference type="CDD" id="cd03219">
    <property type="entry name" value="ABC_Mj1267_LivG_branched"/>
    <property type="match status" value="1"/>
</dbReference>
<dbReference type="GO" id="GO:1903806">
    <property type="term" value="P:L-isoleucine import across plasma membrane"/>
    <property type="evidence" value="ECO:0007669"/>
    <property type="project" value="TreeGrafter"/>
</dbReference>
<gene>
    <name evidence="5" type="ORF">LCGC14_2473990</name>
</gene>
<dbReference type="GO" id="GO:0005524">
    <property type="term" value="F:ATP binding"/>
    <property type="evidence" value="ECO:0007669"/>
    <property type="project" value="UniProtKB-KW"/>
</dbReference>
<proteinExistence type="predicted"/>
<feature type="domain" description="ABC transporter" evidence="4">
    <location>
        <begin position="4"/>
        <end position="236"/>
    </location>
</feature>
<dbReference type="InterPro" id="IPR032823">
    <property type="entry name" value="BCA_ABC_TP_C"/>
</dbReference>
<dbReference type="Pfam" id="PF12399">
    <property type="entry name" value="BCA_ABC_TP_C"/>
    <property type="match status" value="1"/>
</dbReference>
<dbReference type="PANTHER" id="PTHR45772">
    <property type="entry name" value="CONSERVED COMPONENT OF ABC TRANSPORTER FOR NATURAL AMINO ACIDS-RELATED"/>
    <property type="match status" value="1"/>
</dbReference>
<dbReference type="PROSITE" id="PS50893">
    <property type="entry name" value="ABC_TRANSPORTER_2"/>
    <property type="match status" value="1"/>
</dbReference>
<sequence length="243" mass="26403">MNALETNALSKSFGGLKAVSELDLSLGQGEILGLIGPNGAGKTTVFNCLSRFLPTDSGQTIFYGRDITDLKPHAVSQLGLARTFQIVRPFLTISVLENVMVGALVKEKSVKKAKAQSMSILERVGLEDVKNRPASELPLPRRKRLEMARALATKPKVLLLDEVMAGLNPTEVDELIVLLKKINRQGISIFLIEHVMRGVMALSNRVIVINYGVKIAEGPPDEVVKDKGVIEAYLGKEFLSAQG</sequence>
<dbReference type="EMBL" id="LAZR01038809">
    <property type="protein sequence ID" value="KKL18589.1"/>
    <property type="molecule type" value="Genomic_DNA"/>
</dbReference>
<dbReference type="SUPFAM" id="SSF52540">
    <property type="entry name" value="P-loop containing nucleoside triphosphate hydrolases"/>
    <property type="match status" value="1"/>
</dbReference>
<evidence type="ECO:0000259" key="4">
    <source>
        <dbReference type="PROSITE" id="PS50893"/>
    </source>
</evidence>
<dbReference type="GO" id="GO:0015188">
    <property type="term" value="F:L-isoleucine transmembrane transporter activity"/>
    <property type="evidence" value="ECO:0007669"/>
    <property type="project" value="TreeGrafter"/>
</dbReference>
<dbReference type="SMART" id="SM00382">
    <property type="entry name" value="AAA"/>
    <property type="match status" value="1"/>
</dbReference>
<dbReference type="GO" id="GO:0015192">
    <property type="term" value="F:L-phenylalanine transmembrane transporter activity"/>
    <property type="evidence" value="ECO:0007669"/>
    <property type="project" value="TreeGrafter"/>
</dbReference>
<dbReference type="GO" id="GO:1903805">
    <property type="term" value="P:L-valine import across plasma membrane"/>
    <property type="evidence" value="ECO:0007669"/>
    <property type="project" value="TreeGrafter"/>
</dbReference>
<dbReference type="Pfam" id="PF00005">
    <property type="entry name" value="ABC_tran"/>
    <property type="match status" value="1"/>
</dbReference>
<comment type="caution">
    <text evidence="5">The sequence shown here is derived from an EMBL/GenBank/DDBJ whole genome shotgun (WGS) entry which is preliminary data.</text>
</comment>
<keyword evidence="1" id="KW-0813">Transport</keyword>
<name>A0A0F9B9F3_9ZZZZ</name>
<dbReference type="GO" id="GO:0042941">
    <property type="term" value="P:D-alanine transmembrane transport"/>
    <property type="evidence" value="ECO:0007669"/>
    <property type="project" value="TreeGrafter"/>
</dbReference>
<evidence type="ECO:0000256" key="2">
    <source>
        <dbReference type="ARBA" id="ARBA00022741"/>
    </source>
</evidence>
<dbReference type="Gene3D" id="3.40.50.300">
    <property type="entry name" value="P-loop containing nucleotide triphosphate hydrolases"/>
    <property type="match status" value="1"/>
</dbReference>
<keyword evidence="2" id="KW-0547">Nucleotide-binding</keyword>
<dbReference type="AlphaFoldDB" id="A0A0F9B9F3"/>
<organism evidence="5">
    <name type="scientific">marine sediment metagenome</name>
    <dbReference type="NCBI Taxonomy" id="412755"/>
    <lineage>
        <taxon>unclassified sequences</taxon>
        <taxon>metagenomes</taxon>
        <taxon>ecological metagenomes</taxon>
    </lineage>
</organism>
<evidence type="ECO:0000256" key="3">
    <source>
        <dbReference type="ARBA" id="ARBA00022840"/>
    </source>
</evidence>
<protein>
    <recommendedName>
        <fullName evidence="4">ABC transporter domain-containing protein</fullName>
    </recommendedName>
</protein>
<dbReference type="PANTHER" id="PTHR45772:SF7">
    <property type="entry name" value="AMINO ACID ABC TRANSPORTER ATP-BINDING PROTEIN"/>
    <property type="match status" value="1"/>
</dbReference>
<evidence type="ECO:0000256" key="1">
    <source>
        <dbReference type="ARBA" id="ARBA00022448"/>
    </source>
</evidence>
<dbReference type="InterPro" id="IPR051120">
    <property type="entry name" value="ABC_AA/LPS_Transport"/>
</dbReference>
<evidence type="ECO:0000313" key="5">
    <source>
        <dbReference type="EMBL" id="KKL18589.1"/>
    </source>
</evidence>
<dbReference type="GO" id="GO:0005304">
    <property type="term" value="F:L-valine transmembrane transporter activity"/>
    <property type="evidence" value="ECO:0007669"/>
    <property type="project" value="TreeGrafter"/>
</dbReference>
<reference evidence="5" key="1">
    <citation type="journal article" date="2015" name="Nature">
        <title>Complex archaea that bridge the gap between prokaryotes and eukaryotes.</title>
        <authorList>
            <person name="Spang A."/>
            <person name="Saw J.H."/>
            <person name="Jorgensen S.L."/>
            <person name="Zaremba-Niedzwiedzka K."/>
            <person name="Martijn J."/>
            <person name="Lind A.E."/>
            <person name="van Eijk R."/>
            <person name="Schleper C."/>
            <person name="Guy L."/>
            <person name="Ettema T.J."/>
        </authorList>
    </citation>
    <scope>NUCLEOTIDE SEQUENCE</scope>
</reference>
<dbReference type="InterPro" id="IPR027417">
    <property type="entry name" value="P-loop_NTPase"/>
</dbReference>